<feature type="transmembrane region" description="Helical" evidence="9">
    <location>
        <begin position="813"/>
        <end position="831"/>
    </location>
</feature>
<evidence type="ECO:0000256" key="8">
    <source>
        <dbReference type="SAM" id="MobiDB-lite"/>
    </source>
</evidence>
<dbReference type="Pfam" id="PF20501">
    <property type="entry name" value="MbhE"/>
    <property type="match status" value="1"/>
</dbReference>
<dbReference type="InterPro" id="IPR046806">
    <property type="entry name" value="MrpA_C/MbhE"/>
</dbReference>
<dbReference type="InterPro" id="IPR007182">
    <property type="entry name" value="MnhB"/>
</dbReference>
<evidence type="ECO:0000256" key="4">
    <source>
        <dbReference type="ARBA" id="ARBA00022692"/>
    </source>
</evidence>
<feature type="transmembrane region" description="Helical" evidence="9">
    <location>
        <begin position="689"/>
        <end position="708"/>
    </location>
</feature>
<comment type="caution">
    <text evidence="14">The sequence shown here is derived from an EMBL/GenBank/DDBJ whole genome shotgun (WGS) entry which is preliminary data.</text>
</comment>
<keyword evidence="4 7" id="KW-0812">Transmembrane</keyword>
<dbReference type="GO" id="GO:0005886">
    <property type="term" value="C:plasma membrane"/>
    <property type="evidence" value="ECO:0007669"/>
    <property type="project" value="UniProtKB-SubCell"/>
</dbReference>
<feature type="transmembrane region" description="Helical" evidence="9">
    <location>
        <begin position="111"/>
        <end position="127"/>
    </location>
</feature>
<evidence type="ECO:0000259" key="13">
    <source>
        <dbReference type="Pfam" id="PF20501"/>
    </source>
</evidence>
<feature type="transmembrane region" description="Helical" evidence="9">
    <location>
        <begin position="325"/>
        <end position="346"/>
    </location>
</feature>
<dbReference type="OrthoDB" id="9811798at2"/>
<feature type="transmembrane region" description="Helical" evidence="9">
    <location>
        <begin position="910"/>
        <end position="933"/>
    </location>
</feature>
<dbReference type="InterPro" id="IPR050616">
    <property type="entry name" value="CPA3_Na-H_Antiporter_A"/>
</dbReference>
<evidence type="ECO:0000256" key="1">
    <source>
        <dbReference type="ARBA" id="ARBA00004651"/>
    </source>
</evidence>
<feature type="transmembrane region" description="Helical" evidence="9">
    <location>
        <begin position="649"/>
        <end position="668"/>
    </location>
</feature>
<reference evidence="14 15" key="1">
    <citation type="submission" date="2019-06" db="EMBL/GenBank/DDBJ databases">
        <title>Sequencing the genomes of 1000 actinobacteria strains.</title>
        <authorList>
            <person name="Klenk H.-P."/>
        </authorList>
    </citation>
    <scope>NUCLEOTIDE SEQUENCE [LARGE SCALE GENOMIC DNA]</scope>
    <source>
        <strain evidence="14 15">DSM 18935</strain>
    </source>
</reference>
<keyword evidence="5 9" id="KW-1133">Transmembrane helix</keyword>
<dbReference type="Proteomes" id="UP000315628">
    <property type="component" value="Unassembled WGS sequence"/>
</dbReference>
<dbReference type="PANTHER" id="PTHR43373:SF1">
    <property type="entry name" value="NA(+)_H(+) ANTIPORTER SUBUNIT A"/>
    <property type="match status" value="1"/>
</dbReference>
<feature type="transmembrane region" description="Helical" evidence="9">
    <location>
        <begin position="36"/>
        <end position="54"/>
    </location>
</feature>
<evidence type="ECO:0000256" key="9">
    <source>
        <dbReference type="SAM" id="Phobius"/>
    </source>
</evidence>
<feature type="transmembrane region" description="Helical" evidence="9">
    <location>
        <begin position="491"/>
        <end position="517"/>
    </location>
</feature>
<sequence length="998" mass="104418">MNGGVLPFSIALLGLLVAVTPLVTRLLGRASGWPLAAAYLGVAALLAPAAGRVLDGEPVTWSRAWFPALDSSFALRADGLGVVFAAIALVIGAVVLAYATSYLGEGRQTSFYWLMTAFTFAMVGLVLADDLVLLFLCWELTSLASFLLIARSGTSAEGASMRTLLITGLGGLFLLAAVAAIVARLGTTSLHEVLDSPVWAEDPAFATLVAVLVGLAAFTKSAQVPFHVWLPDAMAAITPVSAYLHAAAVVKAGIFLMLRFSPALHDVVAWNVLLVVGGLLTALVGGFTAIRQQDLKKLMACSTVSQLGFITAAIGVGTYHALAAAVLHTIAHALFKSGLFMMVGVVDGAAGTRELTRIPRLVSQMPVSFAVMVLGCASMAGIPPMLGFLSKEELLAAYGETPGGQLAGVVALAVGALGAVMTFVYCGRVVFGSFVDGTSDREIKPVSPVMIGMAALPIVVGLPLALAVGVLDTTVGAATQAAVGGPLEDPIHLALWHGFTLELFISVGIIAVGALLVANRRRLTPFVDGRRLAPDSATVIGAIRDGLARVGDLAARGVRADHPSRHVSINTAAVSVVLLGGVIAVRDDLAAQPLQDNLMRPFDAVVLVLMALSVLGVAVSRTRLAATLCLSGVGILATAQIMALGAPDVGLTQLLVESLTIIVIMLVLQKLPTTFGNPRRDGHSRLLARIGLSVLSGVAMAAGTWALTSRRPRSDVAMYYLEEGPVETEGANIVNTILVEFRALDTLGELAVLAMAGVAVVAVLSSLRHEYLDPPPAKNRWYVKPPEVTLTGKGTTAYRAIHRTWPNTVPLQLMVRFAAPVLVVISAYLFWRGHNAPGGGFIAALVGSAIVALMYLSTSRDRQLGRPRLPLFLIGGGILIAVASGLWGLLAKGSFLEPLHAEALGQHWTSSMVFDLGVYLGVLGLFLMTVNLLGTSEGEAPAPGEEWTRERVDEAFEGELPGPMDTVRGERADDHPGSRVGVRTHHVSQGVPPREVGR</sequence>
<feature type="domain" description="MrpA C-terminal/MbhD" evidence="12">
    <location>
        <begin position="608"/>
        <end position="672"/>
    </location>
</feature>
<keyword evidence="2" id="KW-0813">Transport</keyword>
<evidence type="ECO:0000256" key="3">
    <source>
        <dbReference type="ARBA" id="ARBA00022475"/>
    </source>
</evidence>
<dbReference type="EMBL" id="VIUW01000002">
    <property type="protein sequence ID" value="TWD15739.1"/>
    <property type="molecule type" value="Genomic_DNA"/>
</dbReference>
<evidence type="ECO:0000256" key="5">
    <source>
        <dbReference type="ARBA" id="ARBA00022989"/>
    </source>
</evidence>
<feature type="region of interest" description="Disordered" evidence="8">
    <location>
        <begin position="958"/>
        <end position="998"/>
    </location>
</feature>
<evidence type="ECO:0000259" key="11">
    <source>
        <dbReference type="Pfam" id="PF04039"/>
    </source>
</evidence>
<feature type="transmembrane region" description="Helical" evidence="9">
    <location>
        <begin position="624"/>
        <end position="643"/>
    </location>
</feature>
<keyword evidence="6 9" id="KW-0472">Membrane</keyword>
<evidence type="ECO:0000256" key="7">
    <source>
        <dbReference type="RuleBase" id="RU000320"/>
    </source>
</evidence>
<dbReference type="NCBIfam" id="NF009290">
    <property type="entry name" value="PRK12650.1"/>
    <property type="match status" value="1"/>
</dbReference>
<name>A0A560WDJ0_9MICO</name>
<dbReference type="InterPro" id="IPR025383">
    <property type="entry name" value="MrpA_C/MbhD"/>
</dbReference>
<evidence type="ECO:0000259" key="12">
    <source>
        <dbReference type="Pfam" id="PF13244"/>
    </source>
</evidence>
<dbReference type="AlphaFoldDB" id="A0A560WDJ0"/>
<feature type="transmembrane region" description="Helical" evidence="9">
    <location>
        <begin position="133"/>
        <end position="151"/>
    </location>
</feature>
<evidence type="ECO:0000259" key="10">
    <source>
        <dbReference type="Pfam" id="PF00361"/>
    </source>
</evidence>
<feature type="domain" description="NADH:quinone oxidoreductase/Mrp antiporter transmembrane" evidence="10">
    <location>
        <begin position="128"/>
        <end position="400"/>
    </location>
</feature>
<evidence type="ECO:0000313" key="14">
    <source>
        <dbReference type="EMBL" id="TWD15739.1"/>
    </source>
</evidence>
<feature type="transmembrane region" description="Helical" evidence="9">
    <location>
        <begin position="837"/>
        <end position="857"/>
    </location>
</feature>
<feature type="transmembrane region" description="Helical" evidence="9">
    <location>
        <begin position="750"/>
        <end position="767"/>
    </location>
</feature>
<dbReference type="Pfam" id="PF04039">
    <property type="entry name" value="MnhB"/>
    <property type="match status" value="1"/>
</dbReference>
<feature type="transmembrane region" description="Helical" evidence="9">
    <location>
        <begin position="406"/>
        <end position="427"/>
    </location>
</feature>
<feature type="transmembrane region" description="Helical" evidence="9">
    <location>
        <begin position="205"/>
        <end position="230"/>
    </location>
</feature>
<feature type="transmembrane region" description="Helical" evidence="9">
    <location>
        <begin position="367"/>
        <end position="386"/>
    </location>
</feature>
<feature type="transmembrane region" description="Helical" evidence="9">
    <location>
        <begin position="298"/>
        <end position="319"/>
    </location>
</feature>
<protein>
    <submittedName>
        <fullName evidence="14">Multisubunit sodium/proton antiporter MrpA subunit /multisubunit sodium/proton antiporter MrpB subunit</fullName>
    </submittedName>
</protein>
<feature type="transmembrane region" description="Helical" evidence="9">
    <location>
        <begin position="163"/>
        <end position="185"/>
    </location>
</feature>
<evidence type="ECO:0000256" key="6">
    <source>
        <dbReference type="ARBA" id="ARBA00023136"/>
    </source>
</evidence>
<accession>A0A560WDJ0</accession>
<dbReference type="InterPro" id="IPR001750">
    <property type="entry name" value="ND/Mrp_TM"/>
</dbReference>
<organism evidence="14 15">
    <name type="scientific">Marihabitans asiaticum</name>
    <dbReference type="NCBI Taxonomy" id="415218"/>
    <lineage>
        <taxon>Bacteria</taxon>
        <taxon>Bacillati</taxon>
        <taxon>Actinomycetota</taxon>
        <taxon>Actinomycetes</taxon>
        <taxon>Micrococcales</taxon>
        <taxon>Intrasporangiaceae</taxon>
        <taxon>Marihabitans</taxon>
    </lineage>
</organism>
<evidence type="ECO:0000313" key="15">
    <source>
        <dbReference type="Proteomes" id="UP000315628"/>
    </source>
</evidence>
<feature type="transmembrane region" description="Helical" evidence="9">
    <location>
        <begin position="567"/>
        <end position="586"/>
    </location>
</feature>
<comment type="subcellular location">
    <subcellularLocation>
        <location evidence="1">Cell membrane</location>
        <topology evidence="1">Multi-pass membrane protein</topology>
    </subcellularLocation>
    <subcellularLocation>
        <location evidence="7">Membrane</location>
        <topology evidence="7">Multi-pass membrane protein</topology>
    </subcellularLocation>
</comment>
<feature type="transmembrane region" description="Helical" evidence="9">
    <location>
        <begin position="6"/>
        <end position="24"/>
    </location>
</feature>
<dbReference type="Pfam" id="PF13244">
    <property type="entry name" value="MbhD"/>
    <property type="match status" value="1"/>
</dbReference>
<feature type="compositionally biased region" description="Basic and acidic residues" evidence="8">
    <location>
        <begin position="967"/>
        <end position="977"/>
    </location>
</feature>
<feature type="transmembrane region" description="Helical" evidence="9">
    <location>
        <begin position="267"/>
        <end position="286"/>
    </location>
</feature>
<dbReference type="RefSeq" id="WP_144856695.1">
    <property type="nucleotide sequence ID" value="NZ_BAAAYT010000001.1"/>
</dbReference>
<feature type="domain" description="MrpA C-terminal/MbhE" evidence="13">
    <location>
        <begin position="689"/>
        <end position="768"/>
    </location>
</feature>
<dbReference type="PANTHER" id="PTHR43373">
    <property type="entry name" value="NA(+)/H(+) ANTIPORTER SUBUNIT"/>
    <property type="match status" value="1"/>
</dbReference>
<feature type="domain" description="Na+/H+ antiporter MnhB subunit-related protein" evidence="11">
    <location>
        <begin position="811"/>
        <end position="927"/>
    </location>
</feature>
<feature type="transmembrane region" description="Helical" evidence="9">
    <location>
        <begin position="74"/>
        <end position="99"/>
    </location>
</feature>
<proteinExistence type="predicted"/>
<dbReference type="Pfam" id="PF00361">
    <property type="entry name" value="Proton_antipo_M"/>
    <property type="match status" value="1"/>
</dbReference>
<gene>
    <name evidence="14" type="ORF">FB557_1263</name>
</gene>
<feature type="transmembrane region" description="Helical" evidence="9">
    <location>
        <begin position="598"/>
        <end position="617"/>
    </location>
</feature>
<dbReference type="PRINTS" id="PR01434">
    <property type="entry name" value="NADHDHGNASE5"/>
</dbReference>
<evidence type="ECO:0000256" key="2">
    <source>
        <dbReference type="ARBA" id="ARBA00022448"/>
    </source>
</evidence>
<keyword evidence="15" id="KW-1185">Reference proteome</keyword>
<feature type="transmembrane region" description="Helical" evidence="9">
    <location>
        <begin position="448"/>
        <end position="471"/>
    </location>
</feature>
<keyword evidence="3" id="KW-1003">Cell membrane</keyword>
<feature type="transmembrane region" description="Helical" evidence="9">
    <location>
        <begin position="869"/>
        <end position="890"/>
    </location>
</feature>